<protein>
    <recommendedName>
        <fullName evidence="3">Tetratricopeptide repeat protein</fullName>
    </recommendedName>
</protein>
<dbReference type="Gene3D" id="1.25.40.10">
    <property type="entry name" value="Tetratricopeptide repeat domain"/>
    <property type="match status" value="1"/>
</dbReference>
<evidence type="ECO:0000313" key="1">
    <source>
        <dbReference type="EMBL" id="MBP1293864.1"/>
    </source>
</evidence>
<dbReference type="Proteomes" id="UP000673383">
    <property type="component" value="Unassembled WGS sequence"/>
</dbReference>
<gene>
    <name evidence="1" type="ORF">JOH49_003617</name>
</gene>
<dbReference type="PANTHER" id="PTHR39431">
    <property type="entry name" value="FRPA/C-RELATED PROTEIN"/>
    <property type="match status" value="1"/>
</dbReference>
<dbReference type="RefSeq" id="WP_194483282.1">
    <property type="nucleotide sequence ID" value="NZ_JAFICZ010000001.1"/>
</dbReference>
<dbReference type="EMBL" id="JAFICZ010000001">
    <property type="protein sequence ID" value="MBP1293864.1"/>
    <property type="molecule type" value="Genomic_DNA"/>
</dbReference>
<dbReference type="AlphaFoldDB" id="A0A8I1Y8C3"/>
<comment type="caution">
    <text evidence="1">The sequence shown here is derived from an EMBL/GenBank/DDBJ whole genome shotgun (WGS) entry which is preliminary data.</text>
</comment>
<dbReference type="PROSITE" id="PS00018">
    <property type="entry name" value="EF_HAND_1"/>
    <property type="match status" value="1"/>
</dbReference>
<evidence type="ECO:0008006" key="3">
    <source>
        <dbReference type="Google" id="ProtNLM"/>
    </source>
</evidence>
<sequence>MRLILLVVFLAATSPALGRWVGVEEERIPVARLIDNLEKIAKDDPTSVEALLNLGRAHGMAYAQKSDPLTVPKAYHGIQPPAVPFGTVMTAADSTLSTASQAHLEAALKAYKQALELDKDSLVIRLGLAWLTEQAGRKDDAVKQYRTIATDAWEKEKSLTVRGFGGRTLTGEVVSYLVPLLDAEKDKREIETLKNHAAAMGKLPYPITPIAVPLADGLTITDLEAPDARVTFDVDGSGLSREWSWITPKAAWLVSDLKLDGKISSGRQLFGNITFWMFWNNGYAPLAALDDDRDGILTGQELAGLALWRDVNGNGVVDPGEVKPVSAYGIVAISYNWQTLNKGPDKVAFSPNGVVFQDGKTRPSFDLVLKAQLGSQATFRAPNASGNSP</sequence>
<dbReference type="PANTHER" id="PTHR39431:SF1">
    <property type="entry name" value="FRPA_C-RELATED PROTEIN"/>
    <property type="match status" value="1"/>
</dbReference>
<evidence type="ECO:0000313" key="2">
    <source>
        <dbReference type="Proteomes" id="UP000673383"/>
    </source>
</evidence>
<name>A0A8I1Y8C3_BRAEL</name>
<reference evidence="1" key="1">
    <citation type="submission" date="2021-02" db="EMBL/GenBank/DDBJ databases">
        <title>Genomic Encyclopedia of Type Strains, Phase IV (KMG-V): Genome sequencing to study the core and pangenomes of soil and plant-associated prokaryotes.</title>
        <authorList>
            <person name="Whitman W."/>
        </authorList>
    </citation>
    <scope>NUCLEOTIDE SEQUENCE</scope>
    <source>
        <strain evidence="1">USDA 406</strain>
    </source>
</reference>
<dbReference type="InterPro" id="IPR018247">
    <property type="entry name" value="EF_Hand_1_Ca_BS"/>
</dbReference>
<accession>A0A8I1Y8C3</accession>
<dbReference type="SUPFAM" id="SSF48452">
    <property type="entry name" value="TPR-like"/>
    <property type="match status" value="1"/>
</dbReference>
<dbReference type="InterPro" id="IPR011990">
    <property type="entry name" value="TPR-like_helical_dom_sf"/>
</dbReference>
<organism evidence="1 2">
    <name type="scientific">Bradyrhizobium elkanii</name>
    <dbReference type="NCBI Taxonomy" id="29448"/>
    <lineage>
        <taxon>Bacteria</taxon>
        <taxon>Pseudomonadati</taxon>
        <taxon>Pseudomonadota</taxon>
        <taxon>Alphaproteobacteria</taxon>
        <taxon>Hyphomicrobiales</taxon>
        <taxon>Nitrobacteraceae</taxon>
        <taxon>Bradyrhizobium</taxon>
    </lineage>
</organism>
<proteinExistence type="predicted"/>